<evidence type="ECO:0000313" key="2">
    <source>
        <dbReference type="Proteomes" id="UP000244811"/>
    </source>
</evidence>
<sequence>MSYHTSRHWLVCAAISVPYGLPYLAIRLLYPAIWADGHLSPLCIYKLVTNGTPIYIPGVCHGHPHHPYIYKRGMSQGHPGQPIYGRPCHLYIH</sequence>
<gene>
    <name evidence="1" type="ORF">MACK_003697</name>
</gene>
<accession>A0A976SIQ7</accession>
<evidence type="ECO:0000313" key="1">
    <source>
        <dbReference type="EMBL" id="UVC49593.1"/>
    </source>
</evidence>
<organism evidence="1 2">
    <name type="scientific">Theileria orientalis</name>
    <dbReference type="NCBI Taxonomy" id="68886"/>
    <lineage>
        <taxon>Eukaryota</taxon>
        <taxon>Sar</taxon>
        <taxon>Alveolata</taxon>
        <taxon>Apicomplexa</taxon>
        <taxon>Aconoidasida</taxon>
        <taxon>Piroplasmida</taxon>
        <taxon>Theileriidae</taxon>
        <taxon>Theileria</taxon>
    </lineage>
</organism>
<reference evidence="1" key="1">
    <citation type="submission" date="2022-07" db="EMBL/GenBank/DDBJ databases">
        <title>Evaluation of T. orientalis genome assembly methods using nanopore sequencing and analysis of variation between genomes.</title>
        <authorList>
            <person name="Yam J."/>
            <person name="Micallef M.L."/>
            <person name="Liu M."/>
            <person name="Djordjevic S.P."/>
            <person name="Bogema D.R."/>
            <person name="Jenkins C."/>
        </authorList>
    </citation>
    <scope>NUCLEOTIDE SEQUENCE</scope>
    <source>
        <strain evidence="1">Goon Nure</strain>
    </source>
</reference>
<protein>
    <submittedName>
        <fullName evidence="1">Uncharacterized protein</fullName>
    </submittedName>
</protein>
<dbReference type="EMBL" id="CP056070">
    <property type="protein sequence ID" value="UVC49593.1"/>
    <property type="molecule type" value="Genomic_DNA"/>
</dbReference>
<dbReference type="Proteomes" id="UP000244811">
    <property type="component" value="Chromosome 3"/>
</dbReference>
<name>A0A976SIQ7_THEOR</name>
<proteinExistence type="predicted"/>
<dbReference type="AlphaFoldDB" id="A0A976SIQ7"/>